<evidence type="ECO:0000313" key="6">
    <source>
        <dbReference type="EMBL" id="ALV06424.1"/>
    </source>
</evidence>
<gene>
    <name evidence="6" type="ORF">RD2015_1947</name>
</gene>
<keyword evidence="5" id="KW-0472">Membrane</keyword>
<dbReference type="InterPro" id="IPR023380">
    <property type="entry name" value="DsbB-like_sf"/>
</dbReference>
<organism evidence="6 7">
    <name type="scientific">Roseateles depolymerans</name>
    <dbReference type="NCBI Taxonomy" id="76731"/>
    <lineage>
        <taxon>Bacteria</taxon>
        <taxon>Pseudomonadati</taxon>
        <taxon>Pseudomonadota</taxon>
        <taxon>Betaproteobacteria</taxon>
        <taxon>Burkholderiales</taxon>
        <taxon>Sphaerotilaceae</taxon>
        <taxon>Roseateles</taxon>
    </lineage>
</organism>
<keyword evidence="3" id="KW-0812">Transmembrane</keyword>
<dbReference type="RefSeq" id="WP_058934709.1">
    <property type="nucleotide sequence ID" value="NZ_CP013729.1"/>
</dbReference>
<evidence type="ECO:0000256" key="5">
    <source>
        <dbReference type="ARBA" id="ARBA00023136"/>
    </source>
</evidence>
<dbReference type="OrthoDB" id="3711263at2"/>
<dbReference type="AlphaFoldDB" id="A0A0U3CCG8"/>
<dbReference type="PANTHER" id="PTHR36570:SF3">
    <property type="entry name" value="DISULFIDE BOND FORMATION PROTEIN B"/>
    <property type="match status" value="1"/>
</dbReference>
<sequence length="166" mass="17917" precursor="true">MRFLLTPPRMLATAAVVSLAALAAALVAQYQFDIKPCPWCVMQRGIFIMIAVVSVLGWCLHRVKAARIVALLLVAALGVAGLVAAGYQHEVASKLASCDMTFADKVLTALDLEARWPSVFMVTASCSEASAYTLLGQPYEIWSGLLFTLIALGSLLTLKRRPRLHA</sequence>
<dbReference type="GO" id="GO:0015035">
    <property type="term" value="F:protein-disulfide reductase activity"/>
    <property type="evidence" value="ECO:0007669"/>
    <property type="project" value="InterPro"/>
</dbReference>
<evidence type="ECO:0000313" key="7">
    <source>
        <dbReference type="Proteomes" id="UP000060699"/>
    </source>
</evidence>
<keyword evidence="4" id="KW-1133">Transmembrane helix</keyword>
<dbReference type="STRING" id="76731.RD2015_1947"/>
<keyword evidence="2" id="KW-1003">Cell membrane</keyword>
<evidence type="ECO:0000256" key="2">
    <source>
        <dbReference type="ARBA" id="ARBA00022475"/>
    </source>
</evidence>
<protein>
    <submittedName>
        <fullName evidence="6">Disulfide bond formation protein B</fullName>
    </submittedName>
</protein>
<accession>A0A0U3CCG8</accession>
<dbReference type="PANTHER" id="PTHR36570">
    <property type="entry name" value="DISULFIDE BOND FORMATION PROTEIN B"/>
    <property type="match status" value="1"/>
</dbReference>
<dbReference type="Proteomes" id="UP000060699">
    <property type="component" value="Chromosome"/>
</dbReference>
<evidence type="ECO:0000256" key="4">
    <source>
        <dbReference type="ARBA" id="ARBA00022989"/>
    </source>
</evidence>
<dbReference type="GO" id="GO:0005886">
    <property type="term" value="C:plasma membrane"/>
    <property type="evidence" value="ECO:0007669"/>
    <property type="project" value="UniProtKB-SubCell"/>
</dbReference>
<dbReference type="SUPFAM" id="SSF158442">
    <property type="entry name" value="DsbB-like"/>
    <property type="match status" value="1"/>
</dbReference>
<name>A0A0U3CCG8_9BURK</name>
<reference evidence="6 7" key="1">
    <citation type="submission" date="2015-12" db="EMBL/GenBank/DDBJ databases">
        <title>Complete genome of Roseateles depolymerans KCTC 42856.</title>
        <authorList>
            <person name="Kim K.M."/>
        </authorList>
    </citation>
    <scope>NUCLEOTIDE SEQUENCE [LARGE SCALE GENOMIC DNA]</scope>
    <source>
        <strain evidence="6 7">KCTC 42856</strain>
    </source>
</reference>
<evidence type="ECO:0000256" key="1">
    <source>
        <dbReference type="ARBA" id="ARBA00004651"/>
    </source>
</evidence>
<proteinExistence type="predicted"/>
<dbReference type="KEGG" id="rdp:RD2015_1947"/>
<dbReference type="GO" id="GO:0006457">
    <property type="term" value="P:protein folding"/>
    <property type="evidence" value="ECO:0007669"/>
    <property type="project" value="InterPro"/>
</dbReference>
<dbReference type="Gene3D" id="1.20.1550.10">
    <property type="entry name" value="DsbB-like"/>
    <property type="match status" value="1"/>
</dbReference>
<evidence type="ECO:0000256" key="3">
    <source>
        <dbReference type="ARBA" id="ARBA00022692"/>
    </source>
</evidence>
<keyword evidence="7" id="KW-1185">Reference proteome</keyword>
<comment type="subcellular location">
    <subcellularLocation>
        <location evidence="1">Cell membrane</location>
        <topology evidence="1">Multi-pass membrane protein</topology>
    </subcellularLocation>
</comment>
<dbReference type="EMBL" id="CP013729">
    <property type="protein sequence ID" value="ALV06424.1"/>
    <property type="molecule type" value="Genomic_DNA"/>
</dbReference>
<dbReference type="Pfam" id="PF02600">
    <property type="entry name" value="DsbB"/>
    <property type="match status" value="1"/>
</dbReference>
<dbReference type="InterPro" id="IPR050183">
    <property type="entry name" value="DsbB"/>
</dbReference>
<dbReference type="InterPro" id="IPR003752">
    <property type="entry name" value="DiS_bond_form_DsbB/BdbC"/>
</dbReference>